<dbReference type="GO" id="GO:0008270">
    <property type="term" value="F:zinc ion binding"/>
    <property type="evidence" value="ECO:0007669"/>
    <property type="project" value="UniProtKB-KW"/>
</dbReference>
<evidence type="ECO:0000256" key="19">
    <source>
        <dbReference type="PROSITE-ProRule" id="PRU00175"/>
    </source>
</evidence>
<dbReference type="AlphaFoldDB" id="A0A2A2L3C9"/>
<keyword evidence="24" id="KW-1185">Reference proteome</keyword>
<evidence type="ECO:0000256" key="20">
    <source>
        <dbReference type="SAM" id="MobiDB-lite"/>
    </source>
</evidence>
<dbReference type="GO" id="GO:0016567">
    <property type="term" value="P:protein ubiquitination"/>
    <property type="evidence" value="ECO:0007669"/>
    <property type="project" value="UniProtKB-UniPathway"/>
</dbReference>
<dbReference type="InterPro" id="IPR050731">
    <property type="entry name" value="HRD1_E3_ubiq-ligases"/>
</dbReference>
<dbReference type="PANTHER" id="PTHR22763:SF184">
    <property type="entry name" value="E3 UBIQUITIN-PROTEIN LIGASE SYNOVIOLIN"/>
    <property type="match status" value="1"/>
</dbReference>
<dbReference type="PANTHER" id="PTHR22763">
    <property type="entry name" value="RING ZINC FINGER PROTEIN"/>
    <property type="match status" value="1"/>
</dbReference>
<feature type="transmembrane region" description="Helical" evidence="21">
    <location>
        <begin position="46"/>
        <end position="66"/>
    </location>
</feature>
<dbReference type="PROSITE" id="PS50089">
    <property type="entry name" value="ZF_RING_2"/>
    <property type="match status" value="1"/>
</dbReference>
<comment type="catalytic activity">
    <reaction evidence="1">
        <text>S-ubiquitinyl-[E2 ubiquitin-conjugating enzyme]-L-cysteine + [acceptor protein]-L-lysine = [E2 ubiquitin-conjugating enzyme]-L-cysteine + N(6)-ubiquitinyl-[acceptor protein]-L-lysine.</text>
        <dbReference type="EC" id="2.3.2.27"/>
    </reaction>
</comment>
<feature type="transmembrane region" description="Helical" evidence="21">
    <location>
        <begin position="174"/>
        <end position="195"/>
    </location>
</feature>
<evidence type="ECO:0000256" key="2">
    <source>
        <dbReference type="ARBA" id="ARBA00004477"/>
    </source>
</evidence>
<keyword evidence="15 21" id="KW-0472">Membrane</keyword>
<protein>
    <recommendedName>
        <fullName evidence="16">E3 ubiquitin-protein ligase hrd-1</fullName>
        <ecNumber evidence="6">2.3.2.27</ecNumber>
    </recommendedName>
    <alternativeName>
        <fullName evidence="18">RING-type E3 ubiquitin transferase hrd-1</fullName>
    </alternativeName>
    <alternativeName>
        <fullName evidence="17">Suppressor/enhancer of lin-12</fullName>
    </alternativeName>
</protein>
<feature type="compositionally biased region" description="Low complexity" evidence="20">
    <location>
        <begin position="597"/>
        <end position="618"/>
    </location>
</feature>
<feature type="domain" description="RING-type" evidence="22">
    <location>
        <begin position="294"/>
        <end position="335"/>
    </location>
</feature>
<accession>A0A2A2L3C9</accession>
<gene>
    <name evidence="23" type="ORF">WR25_21522</name>
</gene>
<dbReference type="Proteomes" id="UP000218231">
    <property type="component" value="Unassembled WGS sequence"/>
</dbReference>
<feature type="transmembrane region" description="Helical" evidence="21">
    <location>
        <begin position="6"/>
        <end position="25"/>
    </location>
</feature>
<evidence type="ECO:0000256" key="17">
    <source>
        <dbReference type="ARBA" id="ARBA00075113"/>
    </source>
</evidence>
<dbReference type="GO" id="GO:0036503">
    <property type="term" value="P:ERAD pathway"/>
    <property type="evidence" value="ECO:0007669"/>
    <property type="project" value="TreeGrafter"/>
</dbReference>
<evidence type="ECO:0000256" key="15">
    <source>
        <dbReference type="ARBA" id="ARBA00023136"/>
    </source>
</evidence>
<keyword evidence="10 19" id="KW-0863">Zinc-finger</keyword>
<keyword evidence="7" id="KW-0808">Transferase</keyword>
<dbReference type="CDD" id="cd16479">
    <property type="entry name" value="RING-H2_synoviolin"/>
    <property type="match status" value="1"/>
</dbReference>
<evidence type="ECO:0000256" key="6">
    <source>
        <dbReference type="ARBA" id="ARBA00012483"/>
    </source>
</evidence>
<dbReference type="GO" id="GO:0005789">
    <property type="term" value="C:endoplasmic reticulum membrane"/>
    <property type="evidence" value="ECO:0007669"/>
    <property type="project" value="UniProtKB-SubCell"/>
</dbReference>
<feature type="compositionally biased region" description="Low complexity" evidence="20">
    <location>
        <begin position="399"/>
        <end position="414"/>
    </location>
</feature>
<feature type="region of interest" description="Disordered" evidence="20">
    <location>
        <begin position="558"/>
        <end position="665"/>
    </location>
</feature>
<dbReference type="Gene3D" id="3.30.40.10">
    <property type="entry name" value="Zinc/RING finger domain, C3HC4 (zinc finger)"/>
    <property type="match status" value="1"/>
</dbReference>
<evidence type="ECO:0000256" key="13">
    <source>
        <dbReference type="ARBA" id="ARBA00022833"/>
    </source>
</evidence>
<dbReference type="Pfam" id="PF25563">
    <property type="entry name" value="TPR_SYVN1_N"/>
    <property type="match status" value="1"/>
</dbReference>
<evidence type="ECO:0000259" key="22">
    <source>
        <dbReference type="PROSITE" id="PS50089"/>
    </source>
</evidence>
<proteinExistence type="inferred from homology"/>
<dbReference type="OrthoDB" id="7759664at2759"/>
<keyword evidence="9" id="KW-0479">Metal-binding</keyword>
<evidence type="ECO:0000256" key="11">
    <source>
        <dbReference type="ARBA" id="ARBA00022786"/>
    </source>
</evidence>
<dbReference type="SMART" id="SM00184">
    <property type="entry name" value="RING"/>
    <property type="match status" value="1"/>
</dbReference>
<comment type="pathway">
    <text evidence="3">Protein modification; protein ubiquitination.</text>
</comment>
<feature type="compositionally biased region" description="Low complexity" evidence="20">
    <location>
        <begin position="423"/>
        <end position="439"/>
    </location>
</feature>
<dbReference type="InterPro" id="IPR013083">
    <property type="entry name" value="Znf_RING/FYVE/PHD"/>
</dbReference>
<dbReference type="STRING" id="2018661.A0A2A2L3C9"/>
<dbReference type="EC" id="2.3.2.27" evidence="6"/>
<dbReference type="GO" id="GO:0061630">
    <property type="term" value="F:ubiquitin protein ligase activity"/>
    <property type="evidence" value="ECO:0007669"/>
    <property type="project" value="UniProtKB-EC"/>
</dbReference>
<feature type="transmembrane region" description="Helical" evidence="21">
    <location>
        <begin position="103"/>
        <end position="121"/>
    </location>
</feature>
<keyword evidence="11" id="KW-0833">Ubl conjugation pathway</keyword>
<dbReference type="FunFam" id="3.30.40.10:FF:000088">
    <property type="entry name" value="E3 ubiquitin-protein ligase synoviolin"/>
    <property type="match status" value="1"/>
</dbReference>
<dbReference type="InterPro" id="IPR058051">
    <property type="entry name" value="Znf_RING_synoviolin"/>
</dbReference>
<evidence type="ECO:0000256" key="14">
    <source>
        <dbReference type="ARBA" id="ARBA00022989"/>
    </source>
</evidence>
<dbReference type="Pfam" id="PF13639">
    <property type="entry name" value="zf-RING_2"/>
    <property type="match status" value="1"/>
</dbReference>
<comment type="subcellular location">
    <subcellularLocation>
        <location evidence="2">Endoplasmic reticulum membrane</location>
        <topology evidence="2">Multi-pass membrane protein</topology>
    </subcellularLocation>
</comment>
<keyword evidence="8 21" id="KW-0812">Transmembrane</keyword>
<organism evidence="23 24">
    <name type="scientific">Diploscapter pachys</name>
    <dbReference type="NCBI Taxonomy" id="2018661"/>
    <lineage>
        <taxon>Eukaryota</taxon>
        <taxon>Metazoa</taxon>
        <taxon>Ecdysozoa</taxon>
        <taxon>Nematoda</taxon>
        <taxon>Chromadorea</taxon>
        <taxon>Rhabditida</taxon>
        <taxon>Rhabditina</taxon>
        <taxon>Rhabditomorpha</taxon>
        <taxon>Rhabditoidea</taxon>
        <taxon>Rhabditidae</taxon>
        <taxon>Diploscapter</taxon>
    </lineage>
</organism>
<dbReference type="InterPro" id="IPR057992">
    <property type="entry name" value="TPR_SYVN1_N"/>
</dbReference>
<evidence type="ECO:0000256" key="8">
    <source>
        <dbReference type="ARBA" id="ARBA00022692"/>
    </source>
</evidence>
<reference evidence="23 24" key="1">
    <citation type="journal article" date="2017" name="Curr. Biol.">
        <title>Genome architecture and evolution of a unichromosomal asexual nematode.</title>
        <authorList>
            <person name="Fradin H."/>
            <person name="Zegar C."/>
            <person name="Gutwein M."/>
            <person name="Lucas J."/>
            <person name="Kovtun M."/>
            <person name="Corcoran D."/>
            <person name="Baugh L.R."/>
            <person name="Kiontke K."/>
            <person name="Gunsalus K."/>
            <person name="Fitch D.H."/>
            <person name="Piano F."/>
        </authorList>
    </citation>
    <scope>NUCLEOTIDE SEQUENCE [LARGE SCALE GENOMIC DNA]</scope>
    <source>
        <strain evidence="23">PF1309</strain>
    </source>
</reference>
<feature type="compositionally biased region" description="Polar residues" evidence="20">
    <location>
        <begin position="585"/>
        <end position="596"/>
    </location>
</feature>
<dbReference type="SUPFAM" id="SSF57850">
    <property type="entry name" value="RING/U-box"/>
    <property type="match status" value="1"/>
</dbReference>
<dbReference type="EMBL" id="LIAE01007234">
    <property type="protein sequence ID" value="PAV80640.1"/>
    <property type="molecule type" value="Genomic_DNA"/>
</dbReference>
<feature type="compositionally biased region" description="Basic and acidic residues" evidence="20">
    <location>
        <begin position="639"/>
        <end position="652"/>
    </location>
</feature>
<feature type="transmembrane region" description="Helical" evidence="21">
    <location>
        <begin position="142"/>
        <end position="162"/>
    </location>
</feature>
<sequence length="665" mass="73949">MRITAGLVTVASFVATAATIFNAFLINKQFYPAMVYLTKSNASMAVIYFQALVLVYISFQIIRSIFFGDLRAAEAEHLSERAWHAVLETCLAFTVFRDDFSPLFVLQFVFLLLIKSFHWLADDRVDMMERSPVITIKFHVRIMAIIGLLSGVDSYLVSHAYFTTILKGASSQIVFGFEYAILLTMVLHVTIKYILHMHDHRMRTLQSWDNKAVYLLYAELIINFVRCMLYGAFTIVMLRVHTFPLFAVRPFYLSIRSLHKAFFDVVNSRRAINMMNTQFATATAEELASMDATCIICREEMTAETQPKRLPCSHVFHSHCLRSWFQRQQTCPTCRNDIWGRQAANNAAEARQRAAQVVAGAMNGQPQVQAQPQGQAPPPMRPLDNMFPNIFAPQVAFAQRPPQAVPQQPTQGAASQQNGDIHQQPPAGGQPGQGQFPHPIFYAPPPLVHGMPLPPTHNMMPPPFPPMPGGFMAPPPPPLPFPPRPTFDGLSDDELRQIEGDTRTALEGRIRLLQNVSTLLDAAVMHMQIYVNAMNSPIVNLPPSQQTTTGSTSLFSNSAEEMTASEEAQENQPSTSANRADVSENEQASSTATPTQSKSLFSSESSKSLSGPLSGEGSAMNERADTPERSPPAMTRTPSSEEIRRRRLERFNHPSSVDSPSTSNT</sequence>
<dbReference type="InterPro" id="IPR001841">
    <property type="entry name" value="Znf_RING"/>
</dbReference>
<feature type="compositionally biased region" description="Polar residues" evidence="20">
    <location>
        <begin position="653"/>
        <end position="665"/>
    </location>
</feature>
<dbReference type="GO" id="GO:0043161">
    <property type="term" value="P:proteasome-mediated ubiquitin-dependent protein catabolic process"/>
    <property type="evidence" value="ECO:0007669"/>
    <property type="project" value="TreeGrafter"/>
</dbReference>
<evidence type="ECO:0000313" key="24">
    <source>
        <dbReference type="Proteomes" id="UP000218231"/>
    </source>
</evidence>
<evidence type="ECO:0000256" key="9">
    <source>
        <dbReference type="ARBA" id="ARBA00022723"/>
    </source>
</evidence>
<comment type="caution">
    <text evidence="23">The sequence shown here is derived from an EMBL/GenBank/DDBJ whole genome shotgun (WGS) entry which is preliminary data.</text>
</comment>
<comment type="subunit">
    <text evidence="5">Homodimer.</text>
</comment>
<evidence type="ECO:0000256" key="4">
    <source>
        <dbReference type="ARBA" id="ARBA00010089"/>
    </source>
</evidence>
<dbReference type="UniPathway" id="UPA00143"/>
<evidence type="ECO:0000256" key="21">
    <source>
        <dbReference type="SAM" id="Phobius"/>
    </source>
</evidence>
<evidence type="ECO:0000256" key="18">
    <source>
        <dbReference type="ARBA" id="ARBA00078468"/>
    </source>
</evidence>
<evidence type="ECO:0000256" key="1">
    <source>
        <dbReference type="ARBA" id="ARBA00000900"/>
    </source>
</evidence>
<evidence type="ECO:0000256" key="7">
    <source>
        <dbReference type="ARBA" id="ARBA00022679"/>
    </source>
</evidence>
<keyword evidence="13" id="KW-0862">Zinc</keyword>
<evidence type="ECO:0000256" key="3">
    <source>
        <dbReference type="ARBA" id="ARBA00004906"/>
    </source>
</evidence>
<name>A0A2A2L3C9_9BILA</name>
<comment type="similarity">
    <text evidence="4">Belongs to the HRD1 family.</text>
</comment>
<evidence type="ECO:0000256" key="16">
    <source>
        <dbReference type="ARBA" id="ARBA00070586"/>
    </source>
</evidence>
<evidence type="ECO:0000256" key="10">
    <source>
        <dbReference type="ARBA" id="ARBA00022771"/>
    </source>
</evidence>
<feature type="region of interest" description="Disordered" evidence="20">
    <location>
        <begin position="399"/>
        <end position="443"/>
    </location>
</feature>
<evidence type="ECO:0000313" key="23">
    <source>
        <dbReference type="EMBL" id="PAV80640.1"/>
    </source>
</evidence>
<keyword evidence="12" id="KW-0256">Endoplasmic reticulum</keyword>
<evidence type="ECO:0000256" key="12">
    <source>
        <dbReference type="ARBA" id="ARBA00022824"/>
    </source>
</evidence>
<feature type="transmembrane region" description="Helical" evidence="21">
    <location>
        <begin position="216"/>
        <end position="238"/>
    </location>
</feature>
<keyword evidence="14 21" id="KW-1133">Transmembrane helix</keyword>
<evidence type="ECO:0000256" key="5">
    <source>
        <dbReference type="ARBA" id="ARBA00011738"/>
    </source>
</evidence>